<evidence type="ECO:0000313" key="2">
    <source>
        <dbReference type="Proteomes" id="UP000509301"/>
    </source>
</evidence>
<accession>A0A6N0NU50</accession>
<proteinExistence type="predicted"/>
<dbReference type="EMBL" id="CP049074">
    <property type="protein sequence ID" value="QKQ99432.1"/>
    <property type="molecule type" value="Genomic_DNA"/>
</dbReference>
<keyword evidence="2" id="KW-1185">Reference proteome</keyword>
<dbReference type="Proteomes" id="UP000509301">
    <property type="component" value="Chromosome"/>
</dbReference>
<organism evidence="1 2">
    <name type="scientific">Metallosphaera tengchongensis</name>
    <dbReference type="NCBI Taxonomy" id="1532350"/>
    <lineage>
        <taxon>Archaea</taxon>
        <taxon>Thermoproteota</taxon>
        <taxon>Thermoprotei</taxon>
        <taxon>Sulfolobales</taxon>
        <taxon>Sulfolobaceae</taxon>
        <taxon>Metallosphaera</taxon>
    </lineage>
</organism>
<name>A0A6N0NU50_9CREN</name>
<evidence type="ECO:0000313" key="1">
    <source>
        <dbReference type="EMBL" id="QKQ99432.1"/>
    </source>
</evidence>
<dbReference type="RefSeq" id="WP_174629322.1">
    <property type="nucleotide sequence ID" value="NZ_CP049074.1"/>
</dbReference>
<dbReference type="GeneID" id="55640808"/>
<gene>
    <name evidence="1" type="ORF">GWK48_02630</name>
</gene>
<reference evidence="1 2" key="1">
    <citation type="submission" date="2020-02" db="EMBL/GenBank/DDBJ databases">
        <title>Comparative genome analysis reveals the metabolism and evolution of the thermophilic archaeal genus Metallosphaera.</title>
        <authorList>
            <person name="Jiang C."/>
        </authorList>
    </citation>
    <scope>NUCLEOTIDE SEQUENCE [LARGE SCALE GENOMIC DNA]</scope>
    <source>
        <strain evidence="1 2">Ric-A</strain>
    </source>
</reference>
<dbReference type="AlphaFoldDB" id="A0A6N0NU50"/>
<sequence>MPGVGMYPERLAYGQPKMCGFPHLDGIPPRWVEVTPLIWRRRVKQDLFDPREAQGYQVI</sequence>
<dbReference type="OrthoDB" id="41819at2157"/>
<protein>
    <submittedName>
        <fullName evidence="1">Uncharacterized protein</fullName>
    </submittedName>
</protein>
<dbReference type="KEGG" id="mten:GWK48_02630"/>